<dbReference type="AlphaFoldDB" id="A0A6A5ZFD4"/>
<sequence length="223" mass="25485">MADVHRALAEDFKSQHGRESDDVPQLKMKLTCNPPQLILGKPWLLTRTVTYEEAPTARSIVIHPYPILGGFDNDPESLHQCRDEKWEEVEARDSGESCFMLWDDDPVRYAVGTTPFYFTCLKPGDTWTKVTRYYSQDETHHFPEEVKVGDKFQWRYAGAEIDWWDWGAMEDHQETKVMHMNGEVTSGNGGRPKLVVSAATMEFEVGGDKRLAAAADDTKDVRE</sequence>
<accession>A0A6A5ZFD4</accession>
<organism evidence="1 2">
    <name type="scientific">Lophiotrema nucula</name>
    <dbReference type="NCBI Taxonomy" id="690887"/>
    <lineage>
        <taxon>Eukaryota</taxon>
        <taxon>Fungi</taxon>
        <taxon>Dikarya</taxon>
        <taxon>Ascomycota</taxon>
        <taxon>Pezizomycotina</taxon>
        <taxon>Dothideomycetes</taxon>
        <taxon>Pleosporomycetidae</taxon>
        <taxon>Pleosporales</taxon>
        <taxon>Lophiotremataceae</taxon>
        <taxon>Lophiotrema</taxon>
    </lineage>
</organism>
<gene>
    <name evidence="1" type="ORF">BDV96DRAFT_26175</name>
</gene>
<evidence type="ECO:0000313" key="2">
    <source>
        <dbReference type="Proteomes" id="UP000799770"/>
    </source>
</evidence>
<dbReference type="Proteomes" id="UP000799770">
    <property type="component" value="Unassembled WGS sequence"/>
</dbReference>
<reference evidence="1" key="1">
    <citation type="journal article" date="2020" name="Stud. Mycol.">
        <title>101 Dothideomycetes genomes: a test case for predicting lifestyles and emergence of pathogens.</title>
        <authorList>
            <person name="Haridas S."/>
            <person name="Albert R."/>
            <person name="Binder M."/>
            <person name="Bloem J."/>
            <person name="Labutti K."/>
            <person name="Salamov A."/>
            <person name="Andreopoulos B."/>
            <person name="Baker S."/>
            <person name="Barry K."/>
            <person name="Bills G."/>
            <person name="Bluhm B."/>
            <person name="Cannon C."/>
            <person name="Castanera R."/>
            <person name="Culley D."/>
            <person name="Daum C."/>
            <person name="Ezra D."/>
            <person name="Gonzalez J."/>
            <person name="Henrissat B."/>
            <person name="Kuo A."/>
            <person name="Liang C."/>
            <person name="Lipzen A."/>
            <person name="Lutzoni F."/>
            <person name="Magnuson J."/>
            <person name="Mondo S."/>
            <person name="Nolan M."/>
            <person name="Ohm R."/>
            <person name="Pangilinan J."/>
            <person name="Park H.-J."/>
            <person name="Ramirez L."/>
            <person name="Alfaro M."/>
            <person name="Sun H."/>
            <person name="Tritt A."/>
            <person name="Yoshinaga Y."/>
            <person name="Zwiers L.-H."/>
            <person name="Turgeon B."/>
            <person name="Goodwin S."/>
            <person name="Spatafora J."/>
            <person name="Crous P."/>
            <person name="Grigoriev I."/>
        </authorList>
    </citation>
    <scope>NUCLEOTIDE SEQUENCE</scope>
    <source>
        <strain evidence="1">CBS 627.86</strain>
    </source>
</reference>
<dbReference type="OrthoDB" id="4323953at2759"/>
<name>A0A6A5ZFD4_9PLEO</name>
<dbReference type="EMBL" id="ML977319">
    <property type="protein sequence ID" value="KAF2117447.1"/>
    <property type="molecule type" value="Genomic_DNA"/>
</dbReference>
<protein>
    <submittedName>
        <fullName evidence="1">Uncharacterized protein</fullName>
    </submittedName>
</protein>
<proteinExistence type="predicted"/>
<keyword evidence="2" id="KW-1185">Reference proteome</keyword>
<evidence type="ECO:0000313" key="1">
    <source>
        <dbReference type="EMBL" id="KAF2117447.1"/>
    </source>
</evidence>